<evidence type="ECO:0000256" key="2">
    <source>
        <dbReference type="ARBA" id="ARBA00022679"/>
    </source>
</evidence>
<name>A0A7M2Z2L9_9ACTN</name>
<dbReference type="Pfam" id="PF00534">
    <property type="entry name" value="Glycos_transf_1"/>
    <property type="match status" value="1"/>
</dbReference>
<dbReference type="CDD" id="cd03809">
    <property type="entry name" value="GT4_MtfB-like"/>
    <property type="match status" value="1"/>
</dbReference>
<evidence type="ECO:0000256" key="1">
    <source>
        <dbReference type="ARBA" id="ARBA00022676"/>
    </source>
</evidence>
<evidence type="ECO:0000313" key="6">
    <source>
        <dbReference type="Proteomes" id="UP000254134"/>
    </source>
</evidence>
<reference evidence="6" key="2">
    <citation type="journal article" date="2019" name="MicrobiologyOpen">
        <title>High-quality draft genome sequence of Gaiella occulta isolated from a 150 meter deep mineral water borehole and comparison with the genome sequences of other deep-branching lineages of the phylum Actinobacteria.</title>
        <authorList>
            <person name="Severino R."/>
            <person name="Froufe H.J.C."/>
            <person name="Barroso C."/>
            <person name="Albuquerque L."/>
            <person name="Lobo-da-Cunha A."/>
            <person name="da Costa M.S."/>
            <person name="Egas C."/>
        </authorList>
    </citation>
    <scope>NUCLEOTIDE SEQUENCE [LARGE SCALE GENOMIC DNA]</scope>
    <source>
        <strain evidence="6">F2-233</strain>
    </source>
</reference>
<comment type="caution">
    <text evidence="5">The sequence shown here is derived from an EMBL/GenBank/DDBJ whole genome shotgun (WGS) entry which is preliminary data.</text>
</comment>
<dbReference type="GO" id="GO:0016757">
    <property type="term" value="F:glycosyltransferase activity"/>
    <property type="evidence" value="ECO:0007669"/>
    <property type="project" value="UniProtKB-KW"/>
</dbReference>
<feature type="domain" description="Glycosyl transferase family 1" evidence="3">
    <location>
        <begin position="197"/>
        <end position="346"/>
    </location>
</feature>
<dbReference type="InterPro" id="IPR028098">
    <property type="entry name" value="Glyco_trans_4-like_N"/>
</dbReference>
<evidence type="ECO:0000313" key="5">
    <source>
        <dbReference type="EMBL" id="RDI76262.1"/>
    </source>
</evidence>
<dbReference type="Proteomes" id="UP000254134">
    <property type="component" value="Unassembled WGS sequence"/>
</dbReference>
<organism evidence="5 6">
    <name type="scientific">Gaiella occulta</name>
    <dbReference type="NCBI Taxonomy" id="1002870"/>
    <lineage>
        <taxon>Bacteria</taxon>
        <taxon>Bacillati</taxon>
        <taxon>Actinomycetota</taxon>
        <taxon>Thermoleophilia</taxon>
        <taxon>Gaiellales</taxon>
        <taxon>Gaiellaceae</taxon>
        <taxon>Gaiella</taxon>
    </lineage>
</organism>
<protein>
    <submittedName>
        <fullName evidence="5">Glycosyltransferase</fullName>
    </submittedName>
</protein>
<dbReference type="AlphaFoldDB" id="A0A7M2Z2L9"/>
<accession>A0A7M2Z2L9</accession>
<keyword evidence="6" id="KW-1185">Reference proteome</keyword>
<dbReference type="SUPFAM" id="SSF53756">
    <property type="entry name" value="UDP-Glycosyltransferase/glycogen phosphorylase"/>
    <property type="match status" value="1"/>
</dbReference>
<dbReference type="PANTHER" id="PTHR46401:SF2">
    <property type="entry name" value="GLYCOSYLTRANSFERASE WBBK-RELATED"/>
    <property type="match status" value="1"/>
</dbReference>
<dbReference type="InterPro" id="IPR001296">
    <property type="entry name" value="Glyco_trans_1"/>
</dbReference>
<gene>
    <name evidence="5" type="ORF">Gocc_0681</name>
</gene>
<feature type="domain" description="Glycosyltransferase subfamily 4-like N-terminal" evidence="4">
    <location>
        <begin position="18"/>
        <end position="175"/>
    </location>
</feature>
<dbReference type="PANTHER" id="PTHR46401">
    <property type="entry name" value="GLYCOSYLTRANSFERASE WBBK-RELATED"/>
    <property type="match status" value="1"/>
</dbReference>
<sequence length="386" mass="41825">MTMRIGIDARRYGSIGRGQERYVRCLIHALVAAGREHEYSLLGAGGAGRAGDLGPRARFIPATRCLRLQHRRRFGALRRLLVRDLDLVHFPLADGWYSRVGRAVTTVHDLSVLRYPEVYFADAAAERRARQHFEAITANADAVIAVSEATGRDVISLLGVPEGRVKVVPHGVEPAFRPISDRRLLSEVGRRYRLPARYLLFVGGVDFKKNVARLVTGYALALERARLPHALVLAGMLQAPANPFFDTARATAARAHVSGRLRWLGQVPDVDLPALYAGADALVLPSLWEGFGLPVLEAMACGTPVVTSAGSAMEEVTGDAAVLVDPGEPEAIAEGILRVLDGEAERLARAGLRRAALYTWARTADETTAVYEHVAAGGALPERVAR</sequence>
<dbReference type="OrthoDB" id="9801609at2"/>
<keyword evidence="1" id="KW-0328">Glycosyltransferase</keyword>
<keyword evidence="2 5" id="KW-0808">Transferase</keyword>
<dbReference type="Pfam" id="PF13439">
    <property type="entry name" value="Glyco_transf_4"/>
    <property type="match status" value="1"/>
</dbReference>
<evidence type="ECO:0000259" key="3">
    <source>
        <dbReference type="Pfam" id="PF00534"/>
    </source>
</evidence>
<dbReference type="Gene3D" id="3.40.50.2000">
    <property type="entry name" value="Glycogen Phosphorylase B"/>
    <property type="match status" value="2"/>
</dbReference>
<dbReference type="EMBL" id="QQZY01000001">
    <property type="protein sequence ID" value="RDI76262.1"/>
    <property type="molecule type" value="Genomic_DNA"/>
</dbReference>
<evidence type="ECO:0000259" key="4">
    <source>
        <dbReference type="Pfam" id="PF13439"/>
    </source>
</evidence>
<reference evidence="5 6" key="1">
    <citation type="submission" date="2018-07" db="EMBL/GenBank/DDBJ databases">
        <title>High-quality-draft genome sequence of Gaiella occulta.</title>
        <authorList>
            <person name="Severino R."/>
            <person name="Froufe H.J.C."/>
            <person name="Rainey F.A."/>
            <person name="Barroso C."/>
            <person name="Albuquerque L."/>
            <person name="Lobo-Da-Cunha A."/>
            <person name="Da Costa M.S."/>
            <person name="Egas C."/>
        </authorList>
    </citation>
    <scope>NUCLEOTIDE SEQUENCE [LARGE SCALE GENOMIC DNA]</scope>
    <source>
        <strain evidence="5 6">F2-233</strain>
    </source>
</reference>
<dbReference type="GO" id="GO:0009103">
    <property type="term" value="P:lipopolysaccharide biosynthetic process"/>
    <property type="evidence" value="ECO:0007669"/>
    <property type="project" value="TreeGrafter"/>
</dbReference>
<proteinExistence type="predicted"/>